<dbReference type="Proteomes" id="UP000256328">
    <property type="component" value="Unassembled WGS sequence"/>
</dbReference>
<dbReference type="EMBL" id="PDLN01000015">
    <property type="protein sequence ID" value="RDW65604.1"/>
    <property type="molecule type" value="Genomic_DNA"/>
</dbReference>
<sequence>MQLKRHTFRPITDSSLILPDIMPYHRSGAFAWAFQSRRLKLFISEMLNEETLYAATNSPEGNLDSLRLQVTNRYAPGTTGRILKHYELPKLSQREEWISLYGRIIADGQFFDHARPTDKERVLMERWNCDLVAFVNNERGHEYGTKSINEFKVATPEGSIEIQEDERWLDLLQLSEVFFGDESRS</sequence>
<name>A0A3D8QVR1_9HELO</name>
<protein>
    <submittedName>
        <fullName evidence="1">Uncharacterized protein</fullName>
    </submittedName>
</protein>
<organism evidence="1 2">
    <name type="scientific">Coleophoma crateriformis</name>
    <dbReference type="NCBI Taxonomy" id="565419"/>
    <lineage>
        <taxon>Eukaryota</taxon>
        <taxon>Fungi</taxon>
        <taxon>Dikarya</taxon>
        <taxon>Ascomycota</taxon>
        <taxon>Pezizomycotina</taxon>
        <taxon>Leotiomycetes</taxon>
        <taxon>Helotiales</taxon>
        <taxon>Dermateaceae</taxon>
        <taxon>Coleophoma</taxon>
    </lineage>
</organism>
<accession>A0A3D8QVR1</accession>
<keyword evidence="2" id="KW-1185">Reference proteome</keyword>
<dbReference type="OrthoDB" id="6846267at2759"/>
<reference evidence="1 2" key="1">
    <citation type="journal article" date="2018" name="IMA Fungus">
        <title>IMA Genome-F 9: Draft genome sequence of Annulohypoxylon stygium, Aspergillus mulundensis, Berkeleyomyces basicola (syn. Thielaviopsis basicola), Ceratocystis smalleyi, two Cercospora beticola strains, Coleophoma cylindrospora, Fusarium fracticaudum, Phialophora cf. hyalina, and Morchella septimelata.</title>
        <authorList>
            <person name="Wingfield B.D."/>
            <person name="Bills G.F."/>
            <person name="Dong Y."/>
            <person name="Huang W."/>
            <person name="Nel W.J."/>
            <person name="Swalarsk-Parry B.S."/>
            <person name="Vaghefi N."/>
            <person name="Wilken P.M."/>
            <person name="An Z."/>
            <person name="de Beer Z.W."/>
            <person name="De Vos L."/>
            <person name="Chen L."/>
            <person name="Duong T.A."/>
            <person name="Gao Y."/>
            <person name="Hammerbacher A."/>
            <person name="Kikkert J.R."/>
            <person name="Li Y."/>
            <person name="Li H."/>
            <person name="Li K."/>
            <person name="Li Q."/>
            <person name="Liu X."/>
            <person name="Ma X."/>
            <person name="Naidoo K."/>
            <person name="Pethybridge S.J."/>
            <person name="Sun J."/>
            <person name="Steenkamp E.T."/>
            <person name="van der Nest M.A."/>
            <person name="van Wyk S."/>
            <person name="Wingfield M.J."/>
            <person name="Xiong C."/>
            <person name="Yue Q."/>
            <person name="Zhang X."/>
        </authorList>
    </citation>
    <scope>NUCLEOTIDE SEQUENCE [LARGE SCALE GENOMIC DNA]</scope>
    <source>
        <strain evidence="1 2">BP5796</strain>
    </source>
</reference>
<comment type="caution">
    <text evidence="1">The sequence shown here is derived from an EMBL/GenBank/DDBJ whole genome shotgun (WGS) entry which is preliminary data.</text>
</comment>
<evidence type="ECO:0000313" key="2">
    <source>
        <dbReference type="Proteomes" id="UP000256328"/>
    </source>
</evidence>
<gene>
    <name evidence="1" type="ORF">BP5796_10296</name>
</gene>
<proteinExistence type="predicted"/>
<evidence type="ECO:0000313" key="1">
    <source>
        <dbReference type="EMBL" id="RDW65604.1"/>
    </source>
</evidence>
<dbReference type="AlphaFoldDB" id="A0A3D8QVR1"/>